<protein>
    <submittedName>
        <fullName evidence="5">CS domain-containing protein</fullName>
    </submittedName>
</protein>
<keyword evidence="4" id="KW-1185">Reference proteome</keyword>
<dbReference type="InterPro" id="IPR045250">
    <property type="entry name" value="p23-like"/>
</dbReference>
<dbReference type="GO" id="GO:0006457">
    <property type="term" value="P:protein folding"/>
    <property type="evidence" value="ECO:0007669"/>
    <property type="project" value="TreeGrafter"/>
</dbReference>
<feature type="domain" description="CS" evidence="3">
    <location>
        <begin position="3"/>
        <end position="92"/>
    </location>
</feature>
<evidence type="ECO:0000256" key="1">
    <source>
        <dbReference type="ARBA" id="ARBA00025733"/>
    </source>
</evidence>
<evidence type="ECO:0000313" key="4">
    <source>
        <dbReference type="Proteomes" id="UP000095287"/>
    </source>
</evidence>
<dbReference type="PROSITE" id="PS51203">
    <property type="entry name" value="CS"/>
    <property type="match status" value="1"/>
</dbReference>
<dbReference type="InterPro" id="IPR008978">
    <property type="entry name" value="HSP20-like_chaperone"/>
</dbReference>
<feature type="coiled-coil region" evidence="2">
    <location>
        <begin position="144"/>
        <end position="174"/>
    </location>
</feature>
<evidence type="ECO:0000259" key="3">
    <source>
        <dbReference type="PROSITE" id="PS51203"/>
    </source>
</evidence>
<dbReference type="AlphaFoldDB" id="A0A1I7ZL77"/>
<proteinExistence type="inferred from homology"/>
<dbReference type="Proteomes" id="UP000095287">
    <property type="component" value="Unplaced"/>
</dbReference>
<dbReference type="GO" id="GO:0051087">
    <property type="term" value="F:protein-folding chaperone binding"/>
    <property type="evidence" value="ECO:0007669"/>
    <property type="project" value="TreeGrafter"/>
</dbReference>
<name>A0A1I7ZL77_9BILA</name>
<dbReference type="SUPFAM" id="SSF49764">
    <property type="entry name" value="HSP20-like chaperones"/>
    <property type="match status" value="1"/>
</dbReference>
<dbReference type="Gene3D" id="2.60.40.790">
    <property type="match status" value="1"/>
</dbReference>
<dbReference type="GO" id="GO:0005829">
    <property type="term" value="C:cytosol"/>
    <property type="evidence" value="ECO:0007669"/>
    <property type="project" value="TreeGrafter"/>
</dbReference>
<reference evidence="5" key="1">
    <citation type="submission" date="2016-11" db="UniProtKB">
        <authorList>
            <consortium name="WormBaseParasite"/>
        </authorList>
    </citation>
    <scope>IDENTIFICATION</scope>
</reference>
<comment type="similarity">
    <text evidence="1">Belongs to the p23/wos2 family.</text>
</comment>
<dbReference type="GO" id="GO:0051879">
    <property type="term" value="F:Hsp90 protein binding"/>
    <property type="evidence" value="ECO:0007669"/>
    <property type="project" value="InterPro"/>
</dbReference>
<dbReference type="WBParaSite" id="L893_g27302.t1">
    <property type="protein sequence ID" value="L893_g27302.t1"/>
    <property type="gene ID" value="L893_g27302"/>
</dbReference>
<evidence type="ECO:0000313" key="5">
    <source>
        <dbReference type="WBParaSite" id="L893_g27302.t1"/>
    </source>
</evidence>
<evidence type="ECO:0000256" key="2">
    <source>
        <dbReference type="SAM" id="Coils"/>
    </source>
</evidence>
<dbReference type="PANTHER" id="PTHR22932">
    <property type="entry name" value="TELOMERASE-BINDING PROTEIN P23 HSP90 CO-CHAPERONE"/>
    <property type="match status" value="1"/>
</dbReference>
<organism evidence="4 5">
    <name type="scientific">Steinernema glaseri</name>
    <dbReference type="NCBI Taxonomy" id="37863"/>
    <lineage>
        <taxon>Eukaryota</taxon>
        <taxon>Metazoa</taxon>
        <taxon>Ecdysozoa</taxon>
        <taxon>Nematoda</taxon>
        <taxon>Chromadorea</taxon>
        <taxon>Rhabditida</taxon>
        <taxon>Tylenchina</taxon>
        <taxon>Panagrolaimomorpha</taxon>
        <taxon>Strongyloidoidea</taxon>
        <taxon>Steinernematidae</taxon>
        <taxon>Steinernema</taxon>
    </lineage>
</organism>
<keyword evidence="2" id="KW-0175">Coiled coil</keyword>
<dbReference type="PANTHER" id="PTHR22932:SF1">
    <property type="entry name" value="CO-CHAPERONE PROTEIN DAF-41"/>
    <property type="match status" value="1"/>
</dbReference>
<sequence length="178" mass="20182">MSTKNAPIKWTNADDGKSIVLTVNVSDLDVEEVGFTADVFRFKATDGANYLYDVTLKLFGDVLGEKMRISPSKQRLQLRVPKVEAKEWPRLTAEKVKCAWITVDFATYRPEESFDKEPTPDPLAGIELAAPYKNFKDLIDPLCNEQVQESMREAEEAKQKMLKRLAELKKANKRKDGA</sequence>
<dbReference type="GO" id="GO:0005634">
    <property type="term" value="C:nucleus"/>
    <property type="evidence" value="ECO:0007669"/>
    <property type="project" value="TreeGrafter"/>
</dbReference>
<accession>A0A1I7ZL77</accession>
<dbReference type="GO" id="GO:0051131">
    <property type="term" value="P:chaperone-mediated protein complex assembly"/>
    <property type="evidence" value="ECO:0007669"/>
    <property type="project" value="TreeGrafter"/>
</dbReference>
<dbReference type="InterPro" id="IPR007052">
    <property type="entry name" value="CS_dom"/>
</dbReference>